<evidence type="ECO:0000256" key="6">
    <source>
        <dbReference type="ARBA" id="ARBA00022801"/>
    </source>
</evidence>
<dbReference type="RefSeq" id="WP_138987332.1">
    <property type="nucleotide sequence ID" value="NZ_CP043869.1"/>
</dbReference>
<dbReference type="AlphaFoldDB" id="A0A5P1RBT1"/>
<dbReference type="PANTHER" id="PTHR34990:SF1">
    <property type="entry name" value="UDP-2,3-DIACYLGLUCOSAMINE HYDROLASE"/>
    <property type="match status" value="1"/>
</dbReference>
<dbReference type="GO" id="GO:0008758">
    <property type="term" value="F:UDP-2,3-diacylglucosamine hydrolase activity"/>
    <property type="evidence" value="ECO:0007669"/>
    <property type="project" value="UniProtKB-UniRule"/>
</dbReference>
<keyword evidence="13" id="KW-1185">Reference proteome</keyword>
<evidence type="ECO:0000256" key="8">
    <source>
        <dbReference type="ARBA" id="ARBA00023136"/>
    </source>
</evidence>
<evidence type="ECO:0000313" key="12">
    <source>
        <dbReference type="EMBL" id="QEQ96721.1"/>
    </source>
</evidence>
<feature type="binding site" evidence="10">
    <location>
        <position position="195"/>
    </location>
    <ligand>
        <name>substrate</name>
    </ligand>
</feature>
<dbReference type="EC" id="3.6.1.54" evidence="10"/>
<keyword evidence="8 10" id="KW-0472">Membrane</keyword>
<evidence type="ECO:0000256" key="9">
    <source>
        <dbReference type="ARBA" id="ARBA00023211"/>
    </source>
</evidence>
<comment type="cofactor">
    <cofactor evidence="10">
        <name>Mn(2+)</name>
        <dbReference type="ChEBI" id="CHEBI:29035"/>
    </cofactor>
    <text evidence="10">Binds 2 Mn(2+) ions per subunit in a binuclear metal center.</text>
</comment>
<dbReference type="OrthoDB" id="9783283at2"/>
<evidence type="ECO:0000256" key="5">
    <source>
        <dbReference type="ARBA" id="ARBA00022723"/>
    </source>
</evidence>
<dbReference type="NCBIfam" id="NF003743">
    <property type="entry name" value="PRK05340.1"/>
    <property type="match status" value="1"/>
</dbReference>
<feature type="binding site" evidence="10">
    <location>
        <position position="41"/>
    </location>
    <ligand>
        <name>Mn(2+)</name>
        <dbReference type="ChEBI" id="CHEBI:29035"/>
        <label>2</label>
    </ligand>
</feature>
<dbReference type="EMBL" id="CP043869">
    <property type="protein sequence ID" value="QEQ96721.1"/>
    <property type="molecule type" value="Genomic_DNA"/>
</dbReference>
<comment type="catalytic activity">
    <reaction evidence="10">
        <text>UDP-2-N,3-O-bis[(3R)-3-hydroxytetradecanoyl]-alpha-D-glucosamine + H2O = 2-N,3-O-bis[(3R)-3-hydroxytetradecanoyl]-alpha-D-glucosaminyl 1-phosphate + UMP + 2 H(+)</text>
        <dbReference type="Rhea" id="RHEA:25213"/>
        <dbReference type="ChEBI" id="CHEBI:15377"/>
        <dbReference type="ChEBI" id="CHEBI:15378"/>
        <dbReference type="ChEBI" id="CHEBI:57865"/>
        <dbReference type="ChEBI" id="CHEBI:57957"/>
        <dbReference type="ChEBI" id="CHEBI:78847"/>
        <dbReference type="EC" id="3.6.1.54"/>
    </reaction>
</comment>
<feature type="binding site" evidence="10">
    <location>
        <position position="122"/>
    </location>
    <ligand>
        <name>substrate</name>
    </ligand>
</feature>
<keyword evidence="7 10" id="KW-0443">Lipid metabolism</keyword>
<feature type="binding site" evidence="10">
    <location>
        <position position="160"/>
    </location>
    <ligand>
        <name>substrate</name>
    </ligand>
</feature>
<feature type="binding site" evidence="10">
    <location>
        <position position="114"/>
    </location>
    <ligand>
        <name>Mn(2+)</name>
        <dbReference type="ChEBI" id="CHEBI:29035"/>
        <label>2</label>
    </ligand>
</feature>
<comment type="similarity">
    <text evidence="10">Belongs to the LpxH family.</text>
</comment>
<feature type="binding site" evidence="10">
    <location>
        <position position="41"/>
    </location>
    <ligand>
        <name>Mn(2+)</name>
        <dbReference type="ChEBI" id="CHEBI:29035"/>
        <label>1</label>
    </ligand>
</feature>
<comment type="pathway">
    <text evidence="10">Glycolipid biosynthesis; lipid IV(A) biosynthesis; lipid IV(A) from (3R)-3-hydroxytetradecanoyl-[acyl-carrier-protein] and UDP-N-acetyl-alpha-D-glucosamine: step 4/6.</text>
</comment>
<dbReference type="UniPathway" id="UPA00359">
    <property type="reaction ID" value="UER00480"/>
</dbReference>
<keyword evidence="1 10" id="KW-1003">Cell membrane</keyword>
<reference evidence="12 13" key="1">
    <citation type="journal article" date="2019" name="Biochem. Eng. J.">
        <title>Metabolic engineering of the marine bacteria Neptunomonas concharum for the production of acetoin and meso-2,3-butanediol from acetate.</title>
        <authorList>
            <person name="Li W."/>
            <person name="Pu N."/>
            <person name="Liu C.-X."/>
            <person name="Yuan Q.-P."/>
            <person name="Li Z.-J."/>
        </authorList>
    </citation>
    <scope>NUCLEOTIDE SEQUENCE [LARGE SCALE GENOMIC DNA]</scope>
    <source>
        <strain evidence="12 13">JCM17730</strain>
    </source>
</reference>
<comment type="function">
    <text evidence="10">Hydrolyzes the pyrophosphate bond of UDP-2,3-diacylglucosamine to yield 2,3-diacylglucosamine 1-phosphate (lipid X) and UMP by catalyzing the attack of water at the alpha-P atom. Involved in the biosynthesis of lipid A, a phosphorylated glycolipid that anchors the lipopolysaccharide to the outer membrane of the cell.</text>
</comment>
<dbReference type="SUPFAM" id="SSF56300">
    <property type="entry name" value="Metallo-dependent phosphatases"/>
    <property type="match status" value="1"/>
</dbReference>
<dbReference type="CDD" id="cd07398">
    <property type="entry name" value="MPP_YbbF-LpxH"/>
    <property type="match status" value="1"/>
</dbReference>
<dbReference type="Pfam" id="PF00149">
    <property type="entry name" value="Metallophos"/>
    <property type="match status" value="1"/>
</dbReference>
<sequence length="241" mass="27241">MSVFFISDLHLQAERPDITRAFVHFIETTAKQAKQLYILGDLFEAWIGDDMPVPEFEHVFSSLKNLSSSGCHIYFQCGNRDFLVGQQLMARIGATLLSDTAIVSLPVGPALLMHGDQLCTDDIEYQSFREMVRNPTWQQDFIDKPLKERIAIAKQLRNASKARGMEKADEIMDVNAQAVETAFKNANVDLMIHGHTHRPNIHSTAIDGHCRSRIVLGDWDHSLWYLCCDINGLNLVDEPIS</sequence>
<dbReference type="KEGG" id="ncu:F0U83_08320"/>
<feature type="binding site" evidence="10">
    <location>
        <begin position="79"/>
        <end position="80"/>
    </location>
    <ligand>
        <name>substrate</name>
    </ligand>
</feature>
<keyword evidence="2 10" id="KW-0444">Lipid biosynthesis</keyword>
<dbReference type="Proteomes" id="UP000324760">
    <property type="component" value="Chromosome"/>
</dbReference>
<feature type="binding site" evidence="10">
    <location>
        <position position="167"/>
    </location>
    <ligand>
        <name>substrate</name>
    </ligand>
</feature>
<feature type="binding site" evidence="10">
    <location>
        <position position="197"/>
    </location>
    <ligand>
        <name>Mn(2+)</name>
        <dbReference type="ChEBI" id="CHEBI:29035"/>
        <label>1</label>
    </ligand>
</feature>
<dbReference type="Gene3D" id="3.60.21.10">
    <property type="match status" value="1"/>
</dbReference>
<gene>
    <name evidence="10" type="primary">lpxH</name>
    <name evidence="12" type="ORF">F0U83_08320</name>
</gene>
<feature type="binding site" evidence="10">
    <location>
        <position position="10"/>
    </location>
    <ligand>
        <name>Mn(2+)</name>
        <dbReference type="ChEBI" id="CHEBI:29035"/>
        <label>1</label>
    </ligand>
</feature>
<keyword evidence="4 10" id="KW-0441">Lipid A biosynthesis</keyword>
<evidence type="ECO:0000313" key="13">
    <source>
        <dbReference type="Proteomes" id="UP000324760"/>
    </source>
</evidence>
<protein>
    <recommendedName>
        <fullName evidence="10">UDP-2,3-diacylglucosamine hydrolase</fullName>
        <ecNumber evidence="10">3.6.1.54</ecNumber>
    </recommendedName>
    <alternativeName>
        <fullName evidence="10">UDP-2,3-diacylglucosamine diphosphatase</fullName>
    </alternativeName>
</protein>
<dbReference type="GO" id="GO:0009245">
    <property type="term" value="P:lipid A biosynthetic process"/>
    <property type="evidence" value="ECO:0007669"/>
    <property type="project" value="UniProtKB-UniRule"/>
</dbReference>
<keyword evidence="3 10" id="KW-0997">Cell inner membrane</keyword>
<evidence type="ECO:0000256" key="3">
    <source>
        <dbReference type="ARBA" id="ARBA00022519"/>
    </source>
</evidence>
<comment type="subcellular location">
    <subcellularLocation>
        <location evidence="10">Cell inner membrane</location>
        <topology evidence="10">Peripheral membrane protein</topology>
        <orientation evidence="10">Cytoplasmic side</orientation>
    </subcellularLocation>
</comment>
<dbReference type="InterPro" id="IPR010138">
    <property type="entry name" value="UDP-diacylglucosamine_Hdrlase"/>
</dbReference>
<keyword evidence="9 10" id="KW-0464">Manganese</keyword>
<name>A0A5P1RBT1_9GAMM</name>
<dbReference type="InterPro" id="IPR029052">
    <property type="entry name" value="Metallo-depent_PP-like"/>
</dbReference>
<evidence type="ECO:0000256" key="10">
    <source>
        <dbReference type="HAMAP-Rule" id="MF_00575"/>
    </source>
</evidence>
<feature type="binding site" evidence="10">
    <location>
        <position position="8"/>
    </location>
    <ligand>
        <name>Mn(2+)</name>
        <dbReference type="ChEBI" id="CHEBI:29035"/>
        <label>1</label>
    </ligand>
</feature>
<proteinExistence type="inferred from homology"/>
<dbReference type="PANTHER" id="PTHR34990">
    <property type="entry name" value="UDP-2,3-DIACYLGLUCOSAMINE HYDROLASE-RELATED"/>
    <property type="match status" value="1"/>
</dbReference>
<evidence type="ECO:0000256" key="7">
    <source>
        <dbReference type="ARBA" id="ARBA00023098"/>
    </source>
</evidence>
<dbReference type="GO" id="GO:0005737">
    <property type="term" value="C:cytoplasm"/>
    <property type="evidence" value="ECO:0007669"/>
    <property type="project" value="InterPro"/>
</dbReference>
<keyword evidence="6 10" id="KW-0378">Hydrolase</keyword>
<evidence type="ECO:0000256" key="2">
    <source>
        <dbReference type="ARBA" id="ARBA00022516"/>
    </source>
</evidence>
<feature type="domain" description="Calcineurin-like phosphoesterase" evidence="11">
    <location>
        <begin position="1"/>
        <end position="199"/>
    </location>
</feature>
<evidence type="ECO:0000256" key="4">
    <source>
        <dbReference type="ARBA" id="ARBA00022556"/>
    </source>
</evidence>
<keyword evidence="5 10" id="KW-0479">Metal-binding</keyword>
<accession>A0A5P1RBT1</accession>
<feature type="binding site" evidence="10">
    <location>
        <position position="79"/>
    </location>
    <ligand>
        <name>Mn(2+)</name>
        <dbReference type="ChEBI" id="CHEBI:29035"/>
        <label>2</label>
    </ligand>
</feature>
<evidence type="ECO:0000256" key="1">
    <source>
        <dbReference type="ARBA" id="ARBA00022475"/>
    </source>
</evidence>
<dbReference type="GO" id="GO:0019897">
    <property type="term" value="C:extrinsic component of plasma membrane"/>
    <property type="evidence" value="ECO:0007669"/>
    <property type="project" value="UniProtKB-UniRule"/>
</dbReference>
<dbReference type="InterPro" id="IPR004843">
    <property type="entry name" value="Calcineurin-like_PHP"/>
</dbReference>
<dbReference type="GO" id="GO:0030145">
    <property type="term" value="F:manganese ion binding"/>
    <property type="evidence" value="ECO:0007669"/>
    <property type="project" value="UniProtKB-UniRule"/>
</dbReference>
<evidence type="ECO:0000259" key="11">
    <source>
        <dbReference type="Pfam" id="PF00149"/>
    </source>
</evidence>
<dbReference type="NCBIfam" id="TIGR01854">
    <property type="entry name" value="lipid_A_lpxH"/>
    <property type="match status" value="1"/>
</dbReference>
<feature type="binding site" evidence="10">
    <location>
        <position position="195"/>
    </location>
    <ligand>
        <name>Mn(2+)</name>
        <dbReference type="ChEBI" id="CHEBI:29035"/>
        <label>2</label>
    </ligand>
</feature>
<organism evidence="12 13">
    <name type="scientific">Neptunomonas concharum</name>
    <dbReference type="NCBI Taxonomy" id="1031538"/>
    <lineage>
        <taxon>Bacteria</taxon>
        <taxon>Pseudomonadati</taxon>
        <taxon>Pseudomonadota</taxon>
        <taxon>Gammaproteobacteria</taxon>
        <taxon>Oceanospirillales</taxon>
        <taxon>Oceanospirillaceae</taxon>
        <taxon>Neptunomonas</taxon>
    </lineage>
</organism>
<dbReference type="HAMAP" id="MF_00575">
    <property type="entry name" value="LpxH"/>
    <property type="match status" value="1"/>
</dbReference>
<comment type="caution">
    <text evidence="10">Lacks conserved residue(s) required for the propagation of feature annotation.</text>
</comment>
<dbReference type="InterPro" id="IPR043461">
    <property type="entry name" value="LpxH-like"/>
</dbReference>